<dbReference type="PANTHER" id="PTHR43752">
    <property type="entry name" value="BNR/ASP-BOX REPEAT FAMILY PROTEIN"/>
    <property type="match status" value="1"/>
</dbReference>
<accession>A0A1G9B5H6</accession>
<dbReference type="Gene3D" id="2.120.10.10">
    <property type="match status" value="1"/>
</dbReference>
<dbReference type="RefSeq" id="WP_092157283.1">
    <property type="nucleotide sequence ID" value="NZ_FNGA01000001.1"/>
</dbReference>
<dbReference type="CDD" id="cd15482">
    <property type="entry name" value="Sialidase_non-viral"/>
    <property type="match status" value="1"/>
</dbReference>
<evidence type="ECO:0000313" key="2">
    <source>
        <dbReference type="EMBL" id="SDK34753.1"/>
    </source>
</evidence>
<organism evidence="2 3">
    <name type="scientific">Maridesulfovibrio ferrireducens</name>
    <dbReference type="NCBI Taxonomy" id="246191"/>
    <lineage>
        <taxon>Bacteria</taxon>
        <taxon>Pseudomonadati</taxon>
        <taxon>Thermodesulfobacteriota</taxon>
        <taxon>Desulfovibrionia</taxon>
        <taxon>Desulfovibrionales</taxon>
        <taxon>Desulfovibrionaceae</taxon>
        <taxon>Maridesulfovibrio</taxon>
    </lineage>
</organism>
<gene>
    <name evidence="2" type="ORF">SAMN05660337_0163</name>
</gene>
<dbReference type="EMBL" id="FNGA01000001">
    <property type="protein sequence ID" value="SDK34753.1"/>
    <property type="molecule type" value="Genomic_DNA"/>
</dbReference>
<evidence type="ECO:0000313" key="3">
    <source>
        <dbReference type="Proteomes" id="UP000199053"/>
    </source>
</evidence>
<name>A0A1G9B5H6_9BACT</name>
<feature type="domain" description="Sialidase" evidence="1">
    <location>
        <begin position="196"/>
        <end position="313"/>
    </location>
</feature>
<reference evidence="3" key="1">
    <citation type="submission" date="2016-10" db="EMBL/GenBank/DDBJ databases">
        <authorList>
            <person name="Varghese N."/>
            <person name="Submissions S."/>
        </authorList>
    </citation>
    <scope>NUCLEOTIDE SEQUENCE [LARGE SCALE GENOMIC DNA]</scope>
    <source>
        <strain evidence="3">DSM 16995</strain>
    </source>
</reference>
<dbReference type="InterPro" id="IPR011040">
    <property type="entry name" value="Sialidase"/>
</dbReference>
<dbReference type="STRING" id="246191.SAMN05660337_0163"/>
<dbReference type="PANTHER" id="PTHR43752:SF2">
    <property type="entry name" value="BNR_ASP-BOX REPEAT FAMILY PROTEIN"/>
    <property type="match status" value="1"/>
</dbReference>
<dbReference type="OrthoDB" id="9807193at2"/>
<dbReference type="AlphaFoldDB" id="A0A1G9B5H6"/>
<dbReference type="InterPro" id="IPR036278">
    <property type="entry name" value="Sialidase_sf"/>
</dbReference>
<dbReference type="SUPFAM" id="SSF50939">
    <property type="entry name" value="Sialidases"/>
    <property type="match status" value="1"/>
</dbReference>
<evidence type="ECO:0000259" key="1">
    <source>
        <dbReference type="Pfam" id="PF13088"/>
    </source>
</evidence>
<protein>
    <submittedName>
        <fullName evidence="2">BNR repeat-like domain-containing protein</fullName>
    </submittedName>
</protein>
<dbReference type="Pfam" id="PF13088">
    <property type="entry name" value="BNR_2"/>
    <property type="match status" value="1"/>
</dbReference>
<proteinExistence type="predicted"/>
<sequence>MNQSRPKLSVSILDTKRITPAEWDGYQSFPTITKVNEDFLVGFRRAVNIHPDLRGVMDHGMAGDIYTTRSTDDGLTFEKPNLVISHATDKTNEHDALVTVLDAERVAMITRTHTSELRRNYFSLSTDGGKSFPQRRPLDPPGGEWASFGHFIPSQDKSVFIGTFYNGTGCGTFRLNPETLEISHQSFMFKHTANFRMNETSITRLKSGRILAMIRQQPCYEGIFKSHSDDEGLTWSTPVPVGLYGEAPALLLLPNGNVLMIYRGMIRKNRRCRVALSLSKDGGETWSHPQTLAWYKGGRFHGGYGDLALNSKGQIIAVYYISRKHEAPTVERMILEVNQ</sequence>
<dbReference type="Proteomes" id="UP000199053">
    <property type="component" value="Unassembled WGS sequence"/>
</dbReference>
<keyword evidence="3" id="KW-1185">Reference proteome</keyword>